<proteinExistence type="predicted"/>
<sequence>MLFRRIFFRWIQAATVVLPIWLAVGWAVFGGGGWGTLGLIITVPVTFISLAVIALLTSMRPSVREQRAVSWGDVGVLGAWHLAIIGFGFSGPSMASFAFLSIALALAAFWYAIVQLVRDGARRMQQTMADYERAAQAGTPIGRPDAQGGPSAPQAPYDIGEVIVVEEHRDRP</sequence>
<feature type="region of interest" description="Disordered" evidence="1">
    <location>
        <begin position="139"/>
        <end position="158"/>
    </location>
</feature>
<dbReference type="Proteomes" id="UP001139722">
    <property type="component" value="Unassembled WGS sequence"/>
</dbReference>
<dbReference type="EMBL" id="JAMZDY010000001">
    <property type="protein sequence ID" value="MCP2372219.1"/>
    <property type="molecule type" value="Genomic_DNA"/>
</dbReference>
<feature type="transmembrane region" description="Helical" evidence="2">
    <location>
        <begin position="34"/>
        <end position="56"/>
    </location>
</feature>
<evidence type="ECO:0000256" key="2">
    <source>
        <dbReference type="SAM" id="Phobius"/>
    </source>
</evidence>
<dbReference type="AlphaFoldDB" id="A0A9X2KD21"/>
<keyword evidence="4" id="KW-1185">Reference proteome</keyword>
<evidence type="ECO:0000313" key="4">
    <source>
        <dbReference type="Proteomes" id="UP001139722"/>
    </source>
</evidence>
<feature type="transmembrane region" description="Helical" evidence="2">
    <location>
        <begin position="68"/>
        <end position="89"/>
    </location>
</feature>
<keyword evidence="2" id="KW-1133">Transmembrane helix</keyword>
<name>A0A9X2KD21_9MICO</name>
<reference evidence="3" key="1">
    <citation type="submission" date="2022-06" db="EMBL/GenBank/DDBJ databases">
        <title>Sequencing the genomes of 1000 actinobacteria strains.</title>
        <authorList>
            <person name="Klenk H.-P."/>
        </authorList>
    </citation>
    <scope>NUCLEOTIDE SEQUENCE</scope>
    <source>
        <strain evidence="3">DSM 22016</strain>
    </source>
</reference>
<evidence type="ECO:0000313" key="3">
    <source>
        <dbReference type="EMBL" id="MCP2372219.1"/>
    </source>
</evidence>
<feature type="transmembrane region" description="Helical" evidence="2">
    <location>
        <begin position="7"/>
        <end position="28"/>
    </location>
</feature>
<keyword evidence="2" id="KW-0812">Transmembrane</keyword>
<keyword evidence="2" id="KW-0472">Membrane</keyword>
<evidence type="ECO:0000256" key="1">
    <source>
        <dbReference type="SAM" id="MobiDB-lite"/>
    </source>
</evidence>
<accession>A0A9X2KD21</accession>
<protein>
    <submittedName>
        <fullName evidence="3">Uncharacterized protein</fullName>
    </submittedName>
</protein>
<organism evidence="3 4">
    <name type="scientific">Agromyces terreus</name>
    <dbReference type="NCBI Taxonomy" id="424795"/>
    <lineage>
        <taxon>Bacteria</taxon>
        <taxon>Bacillati</taxon>
        <taxon>Actinomycetota</taxon>
        <taxon>Actinomycetes</taxon>
        <taxon>Micrococcales</taxon>
        <taxon>Microbacteriaceae</taxon>
        <taxon>Agromyces</taxon>
    </lineage>
</organism>
<dbReference type="RefSeq" id="WP_197738043.1">
    <property type="nucleotide sequence ID" value="NZ_BAAANU010000020.1"/>
</dbReference>
<gene>
    <name evidence="3" type="ORF">BJ978_002895</name>
</gene>
<comment type="caution">
    <text evidence="3">The sequence shown here is derived from an EMBL/GenBank/DDBJ whole genome shotgun (WGS) entry which is preliminary data.</text>
</comment>
<feature type="transmembrane region" description="Helical" evidence="2">
    <location>
        <begin position="95"/>
        <end position="114"/>
    </location>
</feature>